<keyword evidence="1" id="KW-1133">Transmembrane helix</keyword>
<keyword evidence="1" id="KW-0812">Transmembrane</keyword>
<evidence type="ECO:0000313" key="3">
    <source>
        <dbReference type="Proteomes" id="UP000029495"/>
    </source>
</evidence>
<sequence>MKKVISASLILVLSLLSLYSIADIIESIVLVSRYENFNADSTGIIAGKIIFAALCIAIIFILYKRVHKRPFN</sequence>
<name>A0ABM5RIV0_9GAMM</name>
<keyword evidence="3" id="KW-1185">Reference proteome</keyword>
<feature type="transmembrane region" description="Helical" evidence="1">
    <location>
        <begin position="44"/>
        <end position="63"/>
    </location>
</feature>
<evidence type="ECO:0000313" key="2">
    <source>
        <dbReference type="EMBL" id="AIR85795.1"/>
    </source>
</evidence>
<dbReference type="Proteomes" id="UP000029495">
    <property type="component" value="Chromosome"/>
</dbReference>
<proteinExistence type="predicted"/>
<accession>A0ABM5RIV0</accession>
<gene>
    <name evidence="2" type="ORF">LH22_10085</name>
</gene>
<dbReference type="EMBL" id="CP009454">
    <property type="protein sequence ID" value="AIR85795.1"/>
    <property type="molecule type" value="Genomic_DNA"/>
</dbReference>
<dbReference type="RefSeq" id="WP_038646139.1">
    <property type="nucleotide sequence ID" value="NZ_CP009454.1"/>
</dbReference>
<reference evidence="2 3" key="1">
    <citation type="submission" date="2014-09" db="EMBL/GenBank/DDBJ databases">
        <authorList>
            <person name="Chan K.-G."/>
        </authorList>
    </citation>
    <scope>NUCLEOTIDE SEQUENCE [LARGE SCALE GENOMIC DNA]</scope>
    <source>
        <strain evidence="2 3">ND04</strain>
    </source>
</reference>
<keyword evidence="1" id="KW-0472">Membrane</keyword>
<organism evidence="2 3">
    <name type="scientific">Pantoea rwandensis</name>
    <dbReference type="NCBI Taxonomy" id="1076550"/>
    <lineage>
        <taxon>Bacteria</taxon>
        <taxon>Pseudomonadati</taxon>
        <taxon>Pseudomonadota</taxon>
        <taxon>Gammaproteobacteria</taxon>
        <taxon>Enterobacterales</taxon>
        <taxon>Erwiniaceae</taxon>
        <taxon>Pantoea</taxon>
    </lineage>
</organism>
<evidence type="ECO:0000256" key="1">
    <source>
        <dbReference type="SAM" id="Phobius"/>
    </source>
</evidence>
<protein>
    <submittedName>
        <fullName evidence="2">Uncharacterized protein</fullName>
    </submittedName>
</protein>